<dbReference type="GO" id="GO:0016874">
    <property type="term" value="F:ligase activity"/>
    <property type="evidence" value="ECO:0007669"/>
    <property type="project" value="UniProtKB-KW"/>
</dbReference>
<dbReference type="PANTHER" id="PTHR37422">
    <property type="entry name" value="TEICHURONIC ACID BIOSYNTHESIS PROTEIN TUAE"/>
    <property type="match status" value="1"/>
</dbReference>
<feature type="transmembrane region" description="Helical" evidence="5">
    <location>
        <begin position="177"/>
        <end position="194"/>
    </location>
</feature>
<evidence type="ECO:0000313" key="8">
    <source>
        <dbReference type="Proteomes" id="UP001232156"/>
    </source>
</evidence>
<feature type="transmembrane region" description="Helical" evidence="5">
    <location>
        <begin position="206"/>
        <end position="239"/>
    </location>
</feature>
<dbReference type="EMBL" id="JAUZQE010000049">
    <property type="protein sequence ID" value="MDR4127023.1"/>
    <property type="molecule type" value="Genomic_DNA"/>
</dbReference>
<keyword evidence="4 5" id="KW-0472">Membrane</keyword>
<organism evidence="7 8">
    <name type="scientific">Yanghanlia caeni</name>
    <dbReference type="NCBI Taxonomy" id="3064283"/>
    <lineage>
        <taxon>Bacteria</taxon>
        <taxon>Pseudomonadati</taxon>
        <taxon>Pseudomonadota</taxon>
        <taxon>Betaproteobacteria</taxon>
        <taxon>Burkholderiales</taxon>
        <taxon>Alcaligenaceae</taxon>
        <taxon>Yanghanlia</taxon>
    </lineage>
</organism>
<keyword evidence="8" id="KW-1185">Reference proteome</keyword>
<feature type="transmembrane region" description="Helical" evidence="5">
    <location>
        <begin position="55"/>
        <end position="74"/>
    </location>
</feature>
<sequence length="427" mass="47243">MLMTLQLYYLAISGALFAYALRTPRHAVRAFPTAIALNVFPLALLPYLSMDIARLAGMPLVYLPVTAIGLALVARNGLQLPRRLMSLYIIACLYFVYTFINTVILHGTTFANFVYWVAWPLNIFIFIATASAASRMDAELIDRVLYRCVMVVTAAAVVGLLRFAAGIGNDANFMPVMNRNGTVVLLTLLFPLVFHVYETQGRSRRWLFVCAGTIALCVVLTFSRSGLIGLATGLLLYYGRLSPGSLLKATAGVLVLVMVLSSGMAQRSVERLSRTGTTLTALIEGRELDESMGDHNRLHLVNSALDAAERHFWLGTGLGMTNYREGLRRAGHGDVTSKAHNFFLSYFTELGLVGFALLMAMLQRIYAGLAPLASHQRAFRASFLVMAVMMTMNEYILLPELWLLFGLYTGISRHALVRHPRFRSCHA</sequence>
<reference evidence="7 8" key="1">
    <citation type="submission" date="2023-08" db="EMBL/GenBank/DDBJ databases">
        <title>Alcaligenaceae gen. nov., a novel taxon isolated from the sludge of Yixing Pesticide Factory.</title>
        <authorList>
            <person name="Ruan L."/>
        </authorList>
    </citation>
    <scope>NUCLEOTIDE SEQUENCE [LARGE SCALE GENOMIC DNA]</scope>
    <source>
        <strain evidence="7 8">LG-2</strain>
    </source>
</reference>
<feature type="transmembrane region" description="Helical" evidence="5">
    <location>
        <begin position="6"/>
        <end position="23"/>
    </location>
</feature>
<dbReference type="RefSeq" id="WP_347287598.1">
    <property type="nucleotide sequence ID" value="NZ_JAUZQE010000049.1"/>
</dbReference>
<evidence type="ECO:0000256" key="5">
    <source>
        <dbReference type="SAM" id="Phobius"/>
    </source>
</evidence>
<feature type="transmembrane region" description="Helical" evidence="5">
    <location>
        <begin position="30"/>
        <end position="49"/>
    </location>
</feature>
<dbReference type="Pfam" id="PF04932">
    <property type="entry name" value="Wzy_C"/>
    <property type="match status" value="1"/>
</dbReference>
<evidence type="ECO:0000259" key="6">
    <source>
        <dbReference type="Pfam" id="PF04932"/>
    </source>
</evidence>
<dbReference type="Proteomes" id="UP001232156">
    <property type="component" value="Unassembled WGS sequence"/>
</dbReference>
<comment type="caution">
    <text evidence="7">The sequence shown here is derived from an EMBL/GenBank/DDBJ whole genome shotgun (WGS) entry which is preliminary data.</text>
</comment>
<evidence type="ECO:0000313" key="7">
    <source>
        <dbReference type="EMBL" id="MDR4127023.1"/>
    </source>
</evidence>
<evidence type="ECO:0000256" key="2">
    <source>
        <dbReference type="ARBA" id="ARBA00022692"/>
    </source>
</evidence>
<dbReference type="PANTHER" id="PTHR37422:SF13">
    <property type="entry name" value="LIPOPOLYSACCHARIDE BIOSYNTHESIS PROTEIN PA4999-RELATED"/>
    <property type="match status" value="1"/>
</dbReference>
<dbReference type="InterPro" id="IPR051533">
    <property type="entry name" value="WaaL-like"/>
</dbReference>
<evidence type="ECO:0000256" key="3">
    <source>
        <dbReference type="ARBA" id="ARBA00022989"/>
    </source>
</evidence>
<keyword evidence="3 5" id="KW-1133">Transmembrane helix</keyword>
<feature type="transmembrane region" description="Helical" evidence="5">
    <location>
        <begin position="245"/>
        <end position="265"/>
    </location>
</feature>
<keyword evidence="7" id="KW-0436">Ligase</keyword>
<feature type="transmembrane region" description="Helical" evidence="5">
    <location>
        <begin position="144"/>
        <end position="165"/>
    </location>
</feature>
<feature type="transmembrane region" description="Helical" evidence="5">
    <location>
        <begin position="346"/>
        <end position="366"/>
    </location>
</feature>
<accession>A0ABU1D9C2</accession>
<dbReference type="InterPro" id="IPR007016">
    <property type="entry name" value="O-antigen_ligase-rel_domated"/>
</dbReference>
<gene>
    <name evidence="7" type="ORF">Q8947_13660</name>
</gene>
<evidence type="ECO:0000256" key="4">
    <source>
        <dbReference type="ARBA" id="ARBA00023136"/>
    </source>
</evidence>
<name>A0ABU1D9C2_9BURK</name>
<proteinExistence type="predicted"/>
<feature type="transmembrane region" description="Helical" evidence="5">
    <location>
        <begin position="86"/>
        <end position="107"/>
    </location>
</feature>
<comment type="subcellular location">
    <subcellularLocation>
        <location evidence="1">Membrane</location>
        <topology evidence="1">Multi-pass membrane protein</topology>
    </subcellularLocation>
</comment>
<evidence type="ECO:0000256" key="1">
    <source>
        <dbReference type="ARBA" id="ARBA00004141"/>
    </source>
</evidence>
<protein>
    <submittedName>
        <fullName evidence="7">O-antigen ligase family protein</fullName>
    </submittedName>
</protein>
<feature type="domain" description="O-antigen ligase-related" evidence="6">
    <location>
        <begin position="213"/>
        <end position="359"/>
    </location>
</feature>
<keyword evidence="2 5" id="KW-0812">Transmembrane</keyword>
<feature type="transmembrane region" description="Helical" evidence="5">
    <location>
        <begin position="113"/>
        <end position="132"/>
    </location>
</feature>